<evidence type="ECO:0000313" key="1">
    <source>
        <dbReference type="EMBL" id="KAJ1674200.1"/>
    </source>
</evidence>
<comment type="caution">
    <text evidence="1">The sequence shown here is derived from an EMBL/GenBank/DDBJ whole genome shotgun (WGS) entry which is preliminary data.</text>
</comment>
<dbReference type="EMBL" id="JAMZIH010006174">
    <property type="protein sequence ID" value="KAJ1674200.1"/>
    <property type="molecule type" value="Genomic_DNA"/>
</dbReference>
<gene>
    <name evidence="1" type="ORF">EV182_003765</name>
</gene>
<dbReference type="Proteomes" id="UP001145114">
    <property type="component" value="Unassembled WGS sequence"/>
</dbReference>
<organism evidence="1 2">
    <name type="scientific">Spiromyces aspiralis</name>
    <dbReference type="NCBI Taxonomy" id="68401"/>
    <lineage>
        <taxon>Eukaryota</taxon>
        <taxon>Fungi</taxon>
        <taxon>Fungi incertae sedis</taxon>
        <taxon>Zoopagomycota</taxon>
        <taxon>Kickxellomycotina</taxon>
        <taxon>Kickxellomycetes</taxon>
        <taxon>Kickxellales</taxon>
        <taxon>Kickxellaceae</taxon>
        <taxon>Spiromyces</taxon>
    </lineage>
</organism>
<accession>A0ACC1HFR4</accession>
<reference evidence="1" key="1">
    <citation type="submission" date="2022-06" db="EMBL/GenBank/DDBJ databases">
        <title>Phylogenomic reconstructions and comparative analyses of Kickxellomycotina fungi.</title>
        <authorList>
            <person name="Reynolds N.K."/>
            <person name="Stajich J.E."/>
            <person name="Barry K."/>
            <person name="Grigoriev I.V."/>
            <person name="Crous P."/>
            <person name="Smith M.E."/>
        </authorList>
    </citation>
    <scope>NUCLEOTIDE SEQUENCE</scope>
    <source>
        <strain evidence="1">RSA 2271</strain>
    </source>
</reference>
<keyword evidence="2" id="KW-1185">Reference proteome</keyword>
<proteinExistence type="predicted"/>
<protein>
    <submittedName>
        <fullName evidence="1">Uncharacterized protein</fullName>
    </submittedName>
</protein>
<name>A0ACC1HFR4_9FUNG</name>
<evidence type="ECO:0000313" key="2">
    <source>
        <dbReference type="Proteomes" id="UP001145114"/>
    </source>
</evidence>
<sequence length="117" mass="13599">MSFSAFEWFEKNKITPDSYIKLSNFESLDNGGFVPRIKDSSSNQEYTYLAIDLSKGNQSFSFKPSEAGFSTFQWRGKQIKDEKKPEKETKPEKSEKEKCKELINKVHTCVQKFPELL</sequence>